<dbReference type="PANTHER" id="PTHR39210">
    <property type="entry name" value="HEPARIN-SULFATE LYASE"/>
    <property type="match status" value="1"/>
</dbReference>
<dbReference type="GO" id="GO:0016829">
    <property type="term" value="F:lyase activity"/>
    <property type="evidence" value="ECO:0007669"/>
    <property type="project" value="UniProtKB-KW"/>
</dbReference>
<dbReference type="AlphaFoldDB" id="R9GUC8"/>
<feature type="domain" description="Heparinase II N-terminal" evidence="6">
    <location>
        <begin position="66"/>
        <end position="249"/>
    </location>
</feature>
<keyword evidence="2" id="KW-0732">Signal</keyword>
<dbReference type="SUPFAM" id="SSF48230">
    <property type="entry name" value="Chondroitin AC/alginate lyase"/>
    <property type="match status" value="1"/>
</dbReference>
<protein>
    <submittedName>
        <fullName evidence="7">Uncharacterized protein</fullName>
    </submittedName>
</protein>
<accession>R9GUC8</accession>
<feature type="domain" description="Heparinase II/III-like C-terminal" evidence="5">
    <location>
        <begin position="368"/>
        <end position="529"/>
    </location>
</feature>
<name>R9GUC8_9SPHI</name>
<dbReference type="InterPro" id="IPR008929">
    <property type="entry name" value="Chondroitin_lyas"/>
</dbReference>
<dbReference type="PANTHER" id="PTHR39210:SF1">
    <property type="entry name" value="HEPARIN-SULFATE LYASE"/>
    <property type="match status" value="1"/>
</dbReference>
<gene>
    <name evidence="7" type="ORF">ADIARSV_1555</name>
</gene>
<dbReference type="InterPro" id="IPR012480">
    <property type="entry name" value="Hepar_II_III_C"/>
</dbReference>
<evidence type="ECO:0000256" key="4">
    <source>
        <dbReference type="ARBA" id="ARBA00023239"/>
    </source>
</evidence>
<organism evidence="7 8">
    <name type="scientific">Arcticibacter svalbardensis MN12-7</name>
    <dbReference type="NCBI Taxonomy" id="1150600"/>
    <lineage>
        <taxon>Bacteria</taxon>
        <taxon>Pseudomonadati</taxon>
        <taxon>Bacteroidota</taxon>
        <taxon>Sphingobacteriia</taxon>
        <taxon>Sphingobacteriales</taxon>
        <taxon>Sphingobacteriaceae</taxon>
        <taxon>Arcticibacter</taxon>
    </lineage>
</organism>
<comment type="subcellular location">
    <subcellularLocation>
        <location evidence="1">Periplasm</location>
    </subcellularLocation>
</comment>
<dbReference type="EMBL" id="AQPN01000060">
    <property type="protein sequence ID" value="EOR95278.1"/>
    <property type="molecule type" value="Genomic_DNA"/>
</dbReference>
<evidence type="ECO:0000256" key="1">
    <source>
        <dbReference type="ARBA" id="ARBA00004418"/>
    </source>
</evidence>
<keyword evidence="3" id="KW-0574">Periplasm</keyword>
<dbReference type="eggNOG" id="COG5652">
    <property type="taxonomic scope" value="Bacteria"/>
</dbReference>
<evidence type="ECO:0000259" key="6">
    <source>
        <dbReference type="Pfam" id="PF16332"/>
    </source>
</evidence>
<dbReference type="GO" id="GO:0042597">
    <property type="term" value="C:periplasmic space"/>
    <property type="evidence" value="ECO:0007669"/>
    <property type="project" value="UniProtKB-SubCell"/>
</dbReference>
<evidence type="ECO:0000256" key="3">
    <source>
        <dbReference type="ARBA" id="ARBA00022764"/>
    </source>
</evidence>
<dbReference type="Proteomes" id="UP000014174">
    <property type="component" value="Unassembled WGS sequence"/>
</dbReference>
<dbReference type="Gene3D" id="2.70.98.70">
    <property type="match status" value="1"/>
</dbReference>
<sequence length="783" mass="88350">MINNDLYFSAKKLLLTTLICILIVPLFAQETKHPYLFFSDKNVKSLKSKLSVEKEMNDSWLALKTRADQSVEKNKGGDLRELALTYRMTGDKKYAERAKALLIPILKMEAWDGLDDRTPRWNAALKTSHTLEEVSPTYDAIYDMLSASERKYMADRIVKLGINPSLGDWLYEPTRIHSLNSMGHNWWSAIMYQAGTASLAVLNEVPEAKKWADDVMQVSSEWFSFTGSVLENKPSTFDKDGGFYESIGYASYGVSEYLSFRVAYTNKYGNIKMPYDDVLVKTMDWFIQNCYPNSNDLLSVTFGDSSPHSTGARSVEMMISLGFDKESYRWYLAEAKNLKGNNKGKIDALSLIGQPNFKPVPSSPGLPTAALYSDMGWATMRSSWAKDATMLAVKSGFTWNHAHADAGSFILYHNGENLLIDGGNTSYSRPEYSSYYVTSKAHNVMLFDGEAQNPQDQYYAVKNVGHLYNLINGSDFKYLFSDATGPTSQYFLRNYRNFLWIGNVILVVDDVKAYDYGKFEWLLHYADKAEKKGIDIDITEGKANLIVRPLFPETLPNGYPHDFPDKMKLEERIGLKDHEPDVKAPYYAITPAEKYKQTKFINAIILLNENNKPKEGPSLSGMATAKEARENLPQIERLTGSDYIGVKITQNDQTTEVYFNLIADGRLMHRNSHNTINGWETDAYMMALTYPSSDKAPSLNNVKSYFVSNGSYLRKNGTSVLSSLSKVFMYTKADKGTQEVILQGQPIMNVTLKIPKVSQVILNGEKTKPVYSKDGLVLQIGKH</sequence>
<dbReference type="Gene3D" id="1.50.10.100">
    <property type="entry name" value="Chondroitin AC/alginate lyase"/>
    <property type="match status" value="1"/>
</dbReference>
<evidence type="ECO:0000256" key="2">
    <source>
        <dbReference type="ARBA" id="ARBA00022729"/>
    </source>
</evidence>
<reference evidence="7 8" key="1">
    <citation type="journal article" date="2013" name="Genome Announc.">
        <title>Draft Genome Sequence of Arcticibacter svalbardensis Strain MN12-7T, a Member of the Family Sphingobacteriaceae Isolated from an Arctic Soil Sample.</title>
        <authorList>
            <person name="Shivaji S."/>
            <person name="Ara S."/>
            <person name="Prasad S."/>
            <person name="Manasa B.P."/>
            <person name="Begum Z."/>
            <person name="Singh A."/>
            <person name="Kumar Pinnaka A."/>
        </authorList>
    </citation>
    <scope>NUCLEOTIDE SEQUENCE [LARGE SCALE GENOMIC DNA]</scope>
    <source>
        <strain evidence="7 8">MN12-7</strain>
    </source>
</reference>
<dbReference type="STRING" id="1150600.ADIARSV_1555"/>
<evidence type="ECO:0000313" key="8">
    <source>
        <dbReference type="Proteomes" id="UP000014174"/>
    </source>
</evidence>
<dbReference type="OrthoDB" id="9147455at2"/>
<evidence type="ECO:0000313" key="7">
    <source>
        <dbReference type="EMBL" id="EOR95278.1"/>
    </source>
</evidence>
<dbReference type="Pfam" id="PF16332">
    <property type="entry name" value="DUF4962"/>
    <property type="match status" value="1"/>
</dbReference>
<proteinExistence type="predicted"/>
<keyword evidence="4" id="KW-0456">Lyase</keyword>
<dbReference type="InterPro" id="IPR032518">
    <property type="entry name" value="HepII_N"/>
</dbReference>
<comment type="caution">
    <text evidence="7">The sequence shown here is derived from an EMBL/GenBank/DDBJ whole genome shotgun (WGS) entry which is preliminary data.</text>
</comment>
<evidence type="ECO:0000259" key="5">
    <source>
        <dbReference type="Pfam" id="PF07940"/>
    </source>
</evidence>
<keyword evidence="8" id="KW-1185">Reference proteome</keyword>
<dbReference type="Pfam" id="PF07940">
    <property type="entry name" value="Hepar_II_III_C"/>
    <property type="match status" value="1"/>
</dbReference>